<dbReference type="Gene3D" id="3.90.1300.10">
    <property type="entry name" value="Amidase signature (AS) domain"/>
    <property type="match status" value="1"/>
</dbReference>
<dbReference type="GO" id="GO:0016787">
    <property type="term" value="F:hydrolase activity"/>
    <property type="evidence" value="ECO:0007669"/>
    <property type="project" value="UniProtKB-KW"/>
</dbReference>
<dbReference type="OrthoDB" id="6428749at2759"/>
<dbReference type="SUPFAM" id="SSF75304">
    <property type="entry name" value="Amidase signature (AS) enzymes"/>
    <property type="match status" value="1"/>
</dbReference>
<dbReference type="EMBL" id="ABDF02000005">
    <property type="protein sequence ID" value="EHK24164.1"/>
    <property type="molecule type" value="Genomic_DNA"/>
</dbReference>
<dbReference type="OMA" id="LWNYLDY"/>
<keyword evidence="2" id="KW-0378">Hydrolase</keyword>
<organism evidence="5 6">
    <name type="scientific">Hypocrea virens (strain Gv29-8 / FGSC 10586)</name>
    <name type="common">Gliocladium virens</name>
    <name type="synonym">Trichoderma virens</name>
    <dbReference type="NCBI Taxonomy" id="413071"/>
    <lineage>
        <taxon>Eukaryota</taxon>
        <taxon>Fungi</taxon>
        <taxon>Dikarya</taxon>
        <taxon>Ascomycota</taxon>
        <taxon>Pezizomycotina</taxon>
        <taxon>Sordariomycetes</taxon>
        <taxon>Hypocreomycetidae</taxon>
        <taxon>Hypocreales</taxon>
        <taxon>Hypocreaceae</taxon>
        <taxon>Trichoderma</taxon>
    </lineage>
</organism>
<dbReference type="VEuPathDB" id="FungiDB:TRIVIDRAFT_149050"/>
<feature type="active site" description="Acyl-ester intermediate" evidence="3">
    <location>
        <position position="234"/>
    </location>
</feature>
<dbReference type="HOGENOM" id="CLU_009600_9_2_1"/>
<evidence type="ECO:0000256" key="3">
    <source>
        <dbReference type="PIRSR" id="PIRSR001221-1"/>
    </source>
</evidence>
<dbReference type="InterPro" id="IPR023631">
    <property type="entry name" value="Amidase_dom"/>
</dbReference>
<reference evidence="5 6" key="1">
    <citation type="journal article" date="2011" name="Genome Biol.">
        <title>Comparative genome sequence analysis underscores mycoparasitism as the ancestral life style of Trichoderma.</title>
        <authorList>
            <person name="Kubicek C.P."/>
            <person name="Herrera-Estrella A."/>
            <person name="Seidl-Seiboth V."/>
            <person name="Martinez D.A."/>
            <person name="Druzhinina I.S."/>
            <person name="Thon M."/>
            <person name="Zeilinger S."/>
            <person name="Casas-Flores S."/>
            <person name="Horwitz B.A."/>
            <person name="Mukherjee P.K."/>
            <person name="Mukherjee M."/>
            <person name="Kredics L."/>
            <person name="Alcaraz L.D."/>
            <person name="Aerts A."/>
            <person name="Antal Z."/>
            <person name="Atanasova L."/>
            <person name="Cervantes-Badillo M.G."/>
            <person name="Challacombe J."/>
            <person name="Chertkov O."/>
            <person name="McCluskey K."/>
            <person name="Coulpier F."/>
            <person name="Deshpande N."/>
            <person name="von Doehren H."/>
            <person name="Ebbole D.J."/>
            <person name="Esquivel-Naranjo E.U."/>
            <person name="Fekete E."/>
            <person name="Flipphi M."/>
            <person name="Glaser F."/>
            <person name="Gomez-Rodriguez E.Y."/>
            <person name="Gruber S."/>
            <person name="Han C."/>
            <person name="Henrissat B."/>
            <person name="Hermosa R."/>
            <person name="Hernandez-Onate M."/>
            <person name="Karaffa L."/>
            <person name="Kosti I."/>
            <person name="Le Crom S."/>
            <person name="Lindquist E."/>
            <person name="Lucas S."/>
            <person name="Luebeck M."/>
            <person name="Luebeck P.S."/>
            <person name="Margeot A."/>
            <person name="Metz B."/>
            <person name="Misra M."/>
            <person name="Nevalainen H."/>
            <person name="Omann M."/>
            <person name="Packer N."/>
            <person name="Perrone G."/>
            <person name="Uresti-Rivera E.E."/>
            <person name="Salamov A."/>
            <person name="Schmoll M."/>
            <person name="Seiboth B."/>
            <person name="Shapiro H."/>
            <person name="Sukno S."/>
            <person name="Tamayo-Ramos J.A."/>
            <person name="Tisch D."/>
            <person name="Wiest A."/>
            <person name="Wilkinson H.H."/>
            <person name="Zhang M."/>
            <person name="Coutinho P.M."/>
            <person name="Kenerley C.M."/>
            <person name="Monte E."/>
            <person name="Baker S.E."/>
            <person name="Grigoriev I.V."/>
        </authorList>
    </citation>
    <scope>NUCLEOTIDE SEQUENCE [LARGE SCALE GENOMIC DNA]</scope>
    <source>
        <strain evidence="6">Gv29-8 / FGSC 10586</strain>
    </source>
</reference>
<dbReference type="RefSeq" id="XP_013958358.1">
    <property type="nucleotide sequence ID" value="XM_014102883.1"/>
</dbReference>
<proteinExistence type="inferred from homology"/>
<sequence length="542" mass="59062">MTQQDYKIISHEKRLRRSQKIPPAWILDQEMLHGSINLFDVPPTCGILSETEIEITSNYDATGLLMGLKVGTWSVEQVTTAFCKRAAIAHQMVNCLTEIFFDQAIERARQLDKQRLDLTDGKTLPPLFGLPVSLKDTFQVKGHDTSTGLACYVNAPAEEHSAIAAMLLDLGAILYCKTNVPQLVMTADSDNNVFGRTLNPINASITAGGSTGGEGALLALRGSVLGVGTDIGGSIRVPALCNGIYGLRPSAGLIPHGGTRDLTEPGTDGVRSSVGPMATTFRDCVLFLKSIMKAGTWKYDSAVISLPWIDLKAAKTLRIGVVEDDGVYTPVPPVRRVLKKAVDQLRQSNAVEIIPLTLPNVKNLCEDLLTYFTLLGDENYLEQFSRTGEPVVPSLKTIGLLSREKTTLKGFFDLNVRRAEAAKVYLRLFCDNNLDAILMPPAPHTALPLDTWTSITYTGLWNYLDYPAVVIPIDVVTDSDSKDDLSNAKNGTHDAEVYKLYTGPDLYKGLPIAVQVVGYRHQDEALVATAGMLDSIINGERL</sequence>
<protein>
    <recommendedName>
        <fullName evidence="4">Amidase domain-containing protein</fullName>
    </recommendedName>
</protein>
<dbReference type="Proteomes" id="UP000007115">
    <property type="component" value="Unassembled WGS sequence"/>
</dbReference>
<dbReference type="PIRSF" id="PIRSF001221">
    <property type="entry name" value="Amidase_fungi"/>
    <property type="match status" value="1"/>
</dbReference>
<gene>
    <name evidence="5" type="ORF">TRIVIDRAFT_149050</name>
</gene>
<comment type="similarity">
    <text evidence="1">Belongs to the amidase family.</text>
</comment>
<evidence type="ECO:0000256" key="2">
    <source>
        <dbReference type="ARBA" id="ARBA00022801"/>
    </source>
</evidence>
<comment type="caution">
    <text evidence="5">The sequence shown here is derived from an EMBL/GenBank/DDBJ whole genome shotgun (WGS) entry which is preliminary data.</text>
</comment>
<evidence type="ECO:0000256" key="1">
    <source>
        <dbReference type="ARBA" id="ARBA00009199"/>
    </source>
</evidence>
<accession>G9MN72</accession>
<dbReference type="InParanoid" id="G9MN72"/>
<evidence type="ECO:0000313" key="5">
    <source>
        <dbReference type="EMBL" id="EHK24164.1"/>
    </source>
</evidence>
<evidence type="ECO:0000313" key="6">
    <source>
        <dbReference type="Proteomes" id="UP000007115"/>
    </source>
</evidence>
<name>G9MN72_HYPVG</name>
<evidence type="ECO:0000259" key="4">
    <source>
        <dbReference type="Pfam" id="PF01425"/>
    </source>
</evidence>
<dbReference type="eggNOG" id="KOG1212">
    <property type="taxonomic scope" value="Eukaryota"/>
</dbReference>
<dbReference type="STRING" id="413071.G9MN72"/>
<feature type="active site" description="Charge relay system" evidence="3">
    <location>
        <position position="135"/>
    </location>
</feature>
<dbReference type="PANTHER" id="PTHR46072:SF3">
    <property type="entry name" value="AMIDASE"/>
    <property type="match status" value="1"/>
</dbReference>
<dbReference type="Pfam" id="PF01425">
    <property type="entry name" value="Amidase"/>
    <property type="match status" value="1"/>
</dbReference>
<dbReference type="AlphaFoldDB" id="G9MN72"/>
<dbReference type="InterPro" id="IPR036928">
    <property type="entry name" value="AS_sf"/>
</dbReference>
<dbReference type="PANTHER" id="PTHR46072">
    <property type="entry name" value="AMIDASE-RELATED-RELATED"/>
    <property type="match status" value="1"/>
</dbReference>
<dbReference type="GeneID" id="25788038"/>
<feature type="active site" description="Charge relay system" evidence="3">
    <location>
        <position position="210"/>
    </location>
</feature>
<keyword evidence="6" id="KW-1185">Reference proteome</keyword>
<feature type="domain" description="Amidase" evidence="4">
    <location>
        <begin position="78"/>
        <end position="526"/>
    </location>
</feature>